<gene>
    <name evidence="1" type="ORF">DVK85_11040</name>
</gene>
<protein>
    <recommendedName>
        <fullName evidence="3">Lipoprotein</fullName>
    </recommendedName>
</protein>
<evidence type="ECO:0008006" key="3">
    <source>
        <dbReference type="Google" id="ProtNLM"/>
    </source>
</evidence>
<dbReference type="EMBL" id="CP031188">
    <property type="protein sequence ID" value="AXG74736.1"/>
    <property type="molecule type" value="Genomic_DNA"/>
</dbReference>
<evidence type="ECO:0000313" key="1">
    <source>
        <dbReference type="EMBL" id="AXG74736.1"/>
    </source>
</evidence>
<dbReference type="OrthoDB" id="1119488at2"/>
<name>A0A345HDS6_9FLAO</name>
<dbReference type="Proteomes" id="UP000253951">
    <property type="component" value="Chromosome"/>
</dbReference>
<dbReference type="KEGG" id="fat:DVK85_11040"/>
<dbReference type="Pfam" id="PF19643">
    <property type="entry name" value="DUF6146"/>
    <property type="match status" value="1"/>
</dbReference>
<reference evidence="1 2" key="1">
    <citation type="submission" date="2018-07" db="EMBL/GenBank/DDBJ databases">
        <title>Complete genome sequence of Flavobacterium arcticum type strain SM1502T.</title>
        <authorList>
            <person name="Li Y."/>
            <person name="Li D.-D."/>
        </authorList>
    </citation>
    <scope>NUCLEOTIDE SEQUENCE [LARGE SCALE GENOMIC DNA]</scope>
    <source>
        <strain evidence="1 2">SM1502</strain>
    </source>
</reference>
<organism evidence="1 2">
    <name type="scientific">Flavobacterium arcticum</name>
    <dbReference type="NCBI Taxonomy" id="1784713"/>
    <lineage>
        <taxon>Bacteria</taxon>
        <taxon>Pseudomonadati</taxon>
        <taxon>Bacteroidota</taxon>
        <taxon>Flavobacteriia</taxon>
        <taxon>Flavobacteriales</taxon>
        <taxon>Flavobacteriaceae</taxon>
        <taxon>Flavobacterium</taxon>
    </lineage>
</organism>
<evidence type="ECO:0000313" key="2">
    <source>
        <dbReference type="Proteomes" id="UP000253951"/>
    </source>
</evidence>
<dbReference type="RefSeq" id="WP_114678494.1">
    <property type="nucleotide sequence ID" value="NZ_CP031188.1"/>
</dbReference>
<dbReference type="AlphaFoldDB" id="A0A345HDS6"/>
<dbReference type="PROSITE" id="PS51257">
    <property type="entry name" value="PROKAR_LIPOPROTEIN"/>
    <property type="match status" value="1"/>
</dbReference>
<dbReference type="InterPro" id="IPR046144">
    <property type="entry name" value="DUF6146"/>
</dbReference>
<keyword evidence="2" id="KW-1185">Reference proteome</keyword>
<sequence length="148" mass="17628">MRKYSIIIVVVLTLIYSCKSQDKIQKDKAAVVKNETSTIVNDTVRIANDKLEYEVIIIEPGFNAWLASRARQRGYYGQPYLEVKNRQWVTEWNIRAMNPQRYGNMYQMQIDYRPQIDYGYEVNYLLYNYLVYFQQTNQQKLGGIVPQY</sequence>
<proteinExistence type="predicted"/>
<accession>A0A345HDS6</accession>